<evidence type="ECO:0008006" key="4">
    <source>
        <dbReference type="Google" id="ProtNLM"/>
    </source>
</evidence>
<evidence type="ECO:0000313" key="3">
    <source>
        <dbReference type="Proteomes" id="UP000677244"/>
    </source>
</evidence>
<dbReference type="RefSeq" id="WP_209137976.1">
    <property type="nucleotide sequence ID" value="NZ_JAGHKO010000001.1"/>
</dbReference>
<reference evidence="2 3" key="1">
    <citation type="submission" date="2021-03" db="EMBL/GenBank/DDBJ databases">
        <title>Assistant Professor.</title>
        <authorList>
            <person name="Huq M.A."/>
        </authorList>
    </citation>
    <scope>NUCLEOTIDE SEQUENCE [LARGE SCALE GENOMIC DNA]</scope>
    <source>
        <strain evidence="2 3">MAH-29</strain>
    </source>
</reference>
<sequence length="170" mass="19648">MKNVLVTTSIAVVLIIGSATAQQVNRPIVAEGMQSLQMNTRNVSKVHVRAMRDFLKRDKTVANVDWMIVETGYVAKYTDANNSNCRTVYNNRGDFVYTIRQYYENKLPRDIRGMVKSVYYDYAITLVEQIEETRKPLVYVVHLEDATTFMNVRVSEKEMEIMAEYIKSTL</sequence>
<dbReference type="Proteomes" id="UP000677244">
    <property type="component" value="Unassembled WGS sequence"/>
</dbReference>
<dbReference type="SUPFAM" id="SSF160574">
    <property type="entry name" value="BT0923-like"/>
    <property type="match status" value="1"/>
</dbReference>
<dbReference type="EMBL" id="JAGHKO010000001">
    <property type="protein sequence ID" value="MBO9199923.1"/>
    <property type="molecule type" value="Genomic_DNA"/>
</dbReference>
<name>A0ABS3YPW0_9BACT</name>
<feature type="signal peptide" evidence="1">
    <location>
        <begin position="1"/>
        <end position="21"/>
    </location>
</feature>
<organism evidence="2 3">
    <name type="scientific">Niastella soli</name>
    <dbReference type="NCBI Taxonomy" id="2821487"/>
    <lineage>
        <taxon>Bacteria</taxon>
        <taxon>Pseudomonadati</taxon>
        <taxon>Bacteroidota</taxon>
        <taxon>Chitinophagia</taxon>
        <taxon>Chitinophagales</taxon>
        <taxon>Chitinophagaceae</taxon>
        <taxon>Niastella</taxon>
    </lineage>
</organism>
<keyword evidence="3" id="KW-1185">Reference proteome</keyword>
<gene>
    <name evidence="2" type="ORF">J7I42_06580</name>
</gene>
<comment type="caution">
    <text evidence="2">The sequence shown here is derived from an EMBL/GenBank/DDBJ whole genome shotgun (WGS) entry which is preliminary data.</text>
</comment>
<evidence type="ECO:0000256" key="1">
    <source>
        <dbReference type="SAM" id="SignalP"/>
    </source>
</evidence>
<proteinExistence type="predicted"/>
<protein>
    <recommendedName>
        <fullName evidence="4">Beta-lactamase-inhibitor-like PepSY-like domain-containing protein</fullName>
    </recommendedName>
</protein>
<keyword evidence="1" id="KW-0732">Signal</keyword>
<feature type="chain" id="PRO_5046309312" description="Beta-lactamase-inhibitor-like PepSY-like domain-containing protein" evidence="1">
    <location>
        <begin position="22"/>
        <end position="170"/>
    </location>
</feature>
<accession>A0ABS3YPW0</accession>
<dbReference type="Gene3D" id="3.10.450.360">
    <property type="match status" value="1"/>
</dbReference>
<evidence type="ECO:0000313" key="2">
    <source>
        <dbReference type="EMBL" id="MBO9199923.1"/>
    </source>
</evidence>